<keyword evidence="4 11" id="KW-0493">Microtubule</keyword>
<reference evidence="14" key="2">
    <citation type="submission" date="2025-08" db="UniProtKB">
        <authorList>
            <consortium name="Ensembl"/>
        </authorList>
    </citation>
    <scope>IDENTIFICATION</scope>
</reference>
<evidence type="ECO:0000256" key="10">
    <source>
        <dbReference type="PROSITE-ProRule" id="PRU00339"/>
    </source>
</evidence>
<dbReference type="InterPro" id="IPR015792">
    <property type="entry name" value="Kinesin_light_repeat"/>
</dbReference>
<evidence type="ECO:0000256" key="4">
    <source>
        <dbReference type="ARBA" id="ARBA00022701"/>
    </source>
</evidence>
<dbReference type="Gene3D" id="1.25.40.10">
    <property type="entry name" value="Tetratricopeptide repeat domain"/>
    <property type="match status" value="1"/>
</dbReference>
<comment type="subcellular location">
    <subcellularLocation>
        <location evidence="1 11">Cytoplasm</location>
        <location evidence="1 11">Cytoskeleton</location>
    </subcellularLocation>
</comment>
<keyword evidence="6 10" id="KW-0802">TPR repeat</keyword>
<dbReference type="Pfam" id="PF13424">
    <property type="entry name" value="TPR_12"/>
    <property type="match status" value="2"/>
</dbReference>
<dbReference type="SMART" id="SM00028">
    <property type="entry name" value="TPR"/>
    <property type="match status" value="4"/>
</dbReference>
<evidence type="ECO:0000313" key="14">
    <source>
        <dbReference type="Ensembl" id="ENSACLP00000059816.1"/>
    </source>
</evidence>
<comment type="subunit">
    <text evidence="11">Oligomeric complex composed of two heavy chains and two light chains.</text>
</comment>
<proteinExistence type="inferred from homology"/>
<dbReference type="Ensembl" id="ENSACLT00000064123.1">
    <property type="protein sequence ID" value="ENSACLP00000059816.1"/>
    <property type="gene ID" value="ENSACLG00000022632.2"/>
</dbReference>
<organism evidence="14 15">
    <name type="scientific">Astatotilapia calliptera</name>
    <name type="common">Eastern happy</name>
    <name type="synonym">Chromis callipterus</name>
    <dbReference type="NCBI Taxonomy" id="8154"/>
    <lineage>
        <taxon>Eukaryota</taxon>
        <taxon>Metazoa</taxon>
        <taxon>Chordata</taxon>
        <taxon>Craniata</taxon>
        <taxon>Vertebrata</taxon>
        <taxon>Euteleostomi</taxon>
        <taxon>Actinopterygii</taxon>
        <taxon>Neopterygii</taxon>
        <taxon>Teleostei</taxon>
        <taxon>Neoteleostei</taxon>
        <taxon>Acanthomorphata</taxon>
        <taxon>Ovalentaria</taxon>
        <taxon>Cichlomorphae</taxon>
        <taxon>Cichliformes</taxon>
        <taxon>Cichlidae</taxon>
        <taxon>African cichlids</taxon>
        <taxon>Pseudocrenilabrinae</taxon>
        <taxon>Haplochromini</taxon>
        <taxon>Astatotilapia</taxon>
    </lineage>
</organism>
<accession>A0AAX7U2T0</accession>
<evidence type="ECO:0000256" key="3">
    <source>
        <dbReference type="ARBA" id="ARBA00022490"/>
    </source>
</evidence>
<dbReference type="SUPFAM" id="SSF48452">
    <property type="entry name" value="TPR-like"/>
    <property type="match status" value="2"/>
</dbReference>
<evidence type="ECO:0000256" key="1">
    <source>
        <dbReference type="ARBA" id="ARBA00004245"/>
    </source>
</evidence>
<evidence type="ECO:0000256" key="9">
    <source>
        <dbReference type="ARBA" id="ARBA00023212"/>
    </source>
</evidence>
<dbReference type="GO" id="GO:0005737">
    <property type="term" value="C:cytoplasm"/>
    <property type="evidence" value="ECO:0007669"/>
    <property type="project" value="TreeGrafter"/>
</dbReference>
<keyword evidence="8 11" id="KW-0505">Motor protein</keyword>
<evidence type="ECO:0000256" key="8">
    <source>
        <dbReference type="ARBA" id="ARBA00023175"/>
    </source>
</evidence>
<dbReference type="GO" id="GO:0019894">
    <property type="term" value="F:kinesin binding"/>
    <property type="evidence" value="ECO:0007669"/>
    <property type="project" value="TreeGrafter"/>
</dbReference>
<reference evidence="14" key="3">
    <citation type="submission" date="2025-09" db="UniProtKB">
        <authorList>
            <consortium name="Ensembl"/>
        </authorList>
    </citation>
    <scope>IDENTIFICATION</scope>
</reference>
<comment type="similarity">
    <text evidence="2 11">Belongs to the kinesin light chain family.</text>
</comment>
<feature type="coiled-coil region" evidence="12">
    <location>
        <begin position="85"/>
        <end position="147"/>
    </location>
</feature>
<name>A0AAX7U2T0_ASTCA</name>
<dbReference type="Pfam" id="PF13374">
    <property type="entry name" value="TPR_10"/>
    <property type="match status" value="2"/>
</dbReference>
<evidence type="ECO:0000256" key="5">
    <source>
        <dbReference type="ARBA" id="ARBA00022737"/>
    </source>
</evidence>
<keyword evidence="9 11" id="KW-0206">Cytoskeleton</keyword>
<evidence type="ECO:0000313" key="15">
    <source>
        <dbReference type="Proteomes" id="UP000265100"/>
    </source>
</evidence>
<evidence type="ECO:0000256" key="11">
    <source>
        <dbReference type="RuleBase" id="RU367020"/>
    </source>
</evidence>
<keyword evidence="15" id="KW-1185">Reference proteome</keyword>
<dbReference type="FunFam" id="1.25.40.10:FF:000003">
    <property type="entry name" value="kinesin light chain isoform X1"/>
    <property type="match status" value="1"/>
</dbReference>
<dbReference type="GeneTree" id="ENSGT00940000164764"/>
<reference evidence="14" key="1">
    <citation type="submission" date="2018-05" db="EMBL/GenBank/DDBJ databases">
        <authorList>
            <person name="Datahose"/>
        </authorList>
    </citation>
    <scope>NUCLEOTIDE SEQUENCE</scope>
</reference>
<dbReference type="GO" id="GO:0005871">
    <property type="term" value="C:kinesin complex"/>
    <property type="evidence" value="ECO:0007669"/>
    <property type="project" value="UniProtKB-UniRule"/>
</dbReference>
<gene>
    <name evidence="14" type="primary">KLC1</name>
</gene>
<feature type="repeat" description="TPR" evidence="10">
    <location>
        <begin position="240"/>
        <end position="273"/>
    </location>
</feature>
<dbReference type="InterPro" id="IPR019734">
    <property type="entry name" value="TPR_rpt"/>
</dbReference>
<protein>
    <recommendedName>
        <fullName evidence="11">Kinesin light chain</fullName>
    </recommendedName>
</protein>
<dbReference type="Proteomes" id="UP000265100">
    <property type="component" value="Chromosome 13"/>
</dbReference>
<dbReference type="GO" id="GO:0007018">
    <property type="term" value="P:microtubule-based movement"/>
    <property type="evidence" value="ECO:0007669"/>
    <property type="project" value="TreeGrafter"/>
</dbReference>
<dbReference type="InterPro" id="IPR011990">
    <property type="entry name" value="TPR-like_helical_dom_sf"/>
</dbReference>
<keyword evidence="3 11" id="KW-0963">Cytoplasm</keyword>
<feature type="repeat" description="TPR" evidence="10">
    <location>
        <begin position="282"/>
        <end position="315"/>
    </location>
</feature>
<dbReference type="PRINTS" id="PR00381">
    <property type="entry name" value="KINESINLIGHT"/>
</dbReference>
<dbReference type="PROSITE" id="PS50005">
    <property type="entry name" value="TPR"/>
    <property type="match status" value="2"/>
</dbReference>
<evidence type="ECO:0000256" key="7">
    <source>
        <dbReference type="ARBA" id="ARBA00023054"/>
    </source>
</evidence>
<sequence length="600" mass="68406">MSTMVYPREEKLEKLSQEEIISNTKLVIQGLEALKNEHNSILHSLLETIKCLKKDEEANLVHEKSNLLRKSVEMIELGLGEAQVMMALSNHLNAVESEKQKLRAQVRRLCQENQWLRDELANTQQKLQKSEQSVAQLEEEKKHLEFMNQLKKYDEDVSPTEKDRETPKDSLDDLFPNDEEEHAVVAAQQGGYEIPARLRTLHNLVIQYASQGRYEVAVPLCKQALEDLEKTSGHDHPDVATMLNILALVYRDQNKYKEAAHLLNDALSIREKTLGKDHPAVAATLNNLAVLYGKRGKYKEAEPLCKRALEIREKVLGKDHPDVAKQLNNLALLCQNQGKYEEVEYYYCRALEIYESRLGPDDPNVAKTKNNLASCFLKQGKYKEAEILYKEILTRAHEKEFGSVDADNKPIWMHAEEREESKGRHRDNTPYGEYGGWYKACKVNSPTVNTTLRNLGALYRRQGKLEAAETLEECAARSRKQGIDPIHQTRVVEILKDTEGDRRKSRDSLASVKYESGSETGEEVSMGVEWNGVSTNPLWLSQRVRWPLWKNEAVLVISQRGCTGTGSCSRFGLHPVSYTCTSPPSPCEYTTMRFSCKFKV</sequence>
<dbReference type="InterPro" id="IPR002151">
    <property type="entry name" value="Kinesin_light"/>
</dbReference>
<comment type="function">
    <text evidence="11">Kinesin is a microtubule-associated force-producing protein that play a role in organelle transport.</text>
</comment>
<dbReference type="AlphaFoldDB" id="A0AAX7U2T0"/>
<dbReference type="GO" id="GO:0005874">
    <property type="term" value="C:microtubule"/>
    <property type="evidence" value="ECO:0007669"/>
    <property type="project" value="UniProtKB-UniRule"/>
</dbReference>
<evidence type="ECO:0000256" key="6">
    <source>
        <dbReference type="ARBA" id="ARBA00022803"/>
    </source>
</evidence>
<evidence type="ECO:0000256" key="12">
    <source>
        <dbReference type="SAM" id="Coils"/>
    </source>
</evidence>
<evidence type="ECO:0000256" key="13">
    <source>
        <dbReference type="SAM" id="MobiDB-lite"/>
    </source>
</evidence>
<feature type="compositionally biased region" description="Basic and acidic residues" evidence="13">
    <location>
        <begin position="151"/>
        <end position="171"/>
    </location>
</feature>
<keyword evidence="5" id="KW-0677">Repeat</keyword>
<evidence type="ECO:0000256" key="2">
    <source>
        <dbReference type="ARBA" id="ARBA00009622"/>
    </source>
</evidence>
<feature type="region of interest" description="Disordered" evidence="13">
    <location>
        <begin position="151"/>
        <end position="175"/>
    </location>
</feature>
<dbReference type="PROSITE" id="PS01160">
    <property type="entry name" value="KINESIN_LIGHT"/>
    <property type="match status" value="1"/>
</dbReference>
<dbReference type="PANTHER" id="PTHR45783:SF6">
    <property type="entry name" value="KINESIN LIGHT CHAIN 4"/>
    <property type="match status" value="1"/>
</dbReference>
<dbReference type="PANTHER" id="PTHR45783">
    <property type="entry name" value="KINESIN LIGHT CHAIN"/>
    <property type="match status" value="1"/>
</dbReference>
<keyword evidence="7 12" id="KW-0175">Coiled coil</keyword>